<protein>
    <submittedName>
        <fullName evidence="1">Uncharacterized protein</fullName>
    </submittedName>
</protein>
<gene>
    <name evidence="1" type="ordered locus">CJA_3142</name>
</gene>
<accession>B3PDT9</accession>
<dbReference type="AlphaFoldDB" id="B3PDT9"/>
<organism evidence="1 2">
    <name type="scientific">Cellvibrio japonicus (strain Ueda107)</name>
    <name type="common">Pseudomonas fluorescens subsp. cellulosa</name>
    <dbReference type="NCBI Taxonomy" id="498211"/>
    <lineage>
        <taxon>Bacteria</taxon>
        <taxon>Pseudomonadati</taxon>
        <taxon>Pseudomonadota</taxon>
        <taxon>Gammaproteobacteria</taxon>
        <taxon>Cellvibrionales</taxon>
        <taxon>Cellvibrionaceae</taxon>
        <taxon>Cellvibrio</taxon>
    </lineage>
</organism>
<evidence type="ECO:0000313" key="2">
    <source>
        <dbReference type="Proteomes" id="UP000001036"/>
    </source>
</evidence>
<evidence type="ECO:0000313" key="1">
    <source>
        <dbReference type="EMBL" id="ACE83719.1"/>
    </source>
</evidence>
<dbReference type="HOGENOM" id="CLU_3306781_0_0_6"/>
<keyword evidence="2" id="KW-1185">Reference proteome</keyword>
<dbReference type="KEGG" id="cja:CJA_3142"/>
<dbReference type="EMBL" id="CP000934">
    <property type="protein sequence ID" value="ACE83719.1"/>
    <property type="molecule type" value="Genomic_DNA"/>
</dbReference>
<dbReference type="STRING" id="498211.CJA_3142"/>
<reference evidence="1" key="2">
    <citation type="submission" date="2008-01" db="EMBL/GenBank/DDBJ databases">
        <authorList>
            <person name="DeBoy R.T."/>
            <person name="Mongodin E.F."/>
            <person name="Fouts D.E."/>
            <person name="Tailford L.E."/>
            <person name="Daugherty S.C."/>
            <person name="Khouri H.M."/>
            <person name="Emerson J.B."/>
            <person name="Mohamoud Y."/>
            <person name="Watkins K.L."/>
            <person name="Henrissat B."/>
            <person name="Gilbert H.J."/>
            <person name="Nelson K.E."/>
        </authorList>
    </citation>
    <scope>NUCLEOTIDE SEQUENCE</scope>
    <source>
        <strain evidence="1">Ueda107</strain>
    </source>
</reference>
<name>B3PDT9_CELJU</name>
<sequence length="39" mass="4388">MTKNQSIGSGFFMQEWWGFAPGKGRMTDKSQHLATLLLS</sequence>
<dbReference type="Proteomes" id="UP000001036">
    <property type="component" value="Chromosome"/>
</dbReference>
<reference evidence="1" key="1">
    <citation type="journal article" date="2008" name="J. Bacteriol.">
        <title>Insights into plant cell wall degradation from the genome sequence of the soil bacterium Cellvibrio japonicus.</title>
        <authorList>
            <person name="Deboy R.T."/>
            <person name="Mongodin E.F."/>
            <person name="Fouts D.E."/>
            <person name="Tailford L.E."/>
            <person name="Khouri H."/>
            <person name="Emerson J.B."/>
            <person name="Mohamoud Y."/>
            <person name="Watkins K."/>
            <person name="Henrissat B."/>
            <person name="Gilbert H.J."/>
            <person name="Nelson K.E."/>
        </authorList>
    </citation>
    <scope>NUCLEOTIDE SEQUENCE [LARGE SCALE GENOMIC DNA]</scope>
    <source>
        <strain evidence="1">Ueda107</strain>
    </source>
</reference>
<proteinExistence type="predicted"/>